<dbReference type="Proteomes" id="UP000542813">
    <property type="component" value="Unassembled WGS sequence"/>
</dbReference>
<evidence type="ECO:0000256" key="1">
    <source>
        <dbReference type="SAM" id="MobiDB-lite"/>
    </source>
</evidence>
<gene>
    <name evidence="2" type="ORF">HD601_006359</name>
</gene>
<reference evidence="2 3" key="1">
    <citation type="submission" date="2020-08" db="EMBL/GenBank/DDBJ databases">
        <title>Sequencing the genomes of 1000 actinobacteria strains.</title>
        <authorList>
            <person name="Klenk H.-P."/>
        </authorList>
    </citation>
    <scope>NUCLEOTIDE SEQUENCE [LARGE SCALE GENOMIC DNA]</scope>
    <source>
        <strain evidence="2 3">DSM 102122</strain>
    </source>
</reference>
<evidence type="ECO:0000313" key="3">
    <source>
        <dbReference type="Proteomes" id="UP000542813"/>
    </source>
</evidence>
<protein>
    <recommendedName>
        <fullName evidence="4">Helix-turn-helix domain-containing protein</fullName>
    </recommendedName>
</protein>
<feature type="region of interest" description="Disordered" evidence="1">
    <location>
        <begin position="156"/>
        <end position="184"/>
    </location>
</feature>
<feature type="compositionally biased region" description="Basic and acidic residues" evidence="1">
    <location>
        <begin position="277"/>
        <end position="295"/>
    </location>
</feature>
<feature type="region of interest" description="Disordered" evidence="1">
    <location>
        <begin position="114"/>
        <end position="144"/>
    </location>
</feature>
<evidence type="ECO:0008006" key="4">
    <source>
        <dbReference type="Google" id="ProtNLM"/>
    </source>
</evidence>
<sequence>MALERPADFKFSWQQALPLESDLPMTVVSTLWALSFFGDADGTNVRPAQATVAALVRKSTRQVRDDLKAAEGAGWIRHVGWHSWSGSKRTKEYELVLPDGVRIDDGLFEGIDDSGSVRKPGLPKQAEVGSEVDGAGFGSGGGSVRKSGAFGSEAWASDNQSLHQPSLDQPALNQSTTDDREPDAWDRAAAGVSATEGSSVWVGGVEIAEFTPLSPEEVAVAVHGDDPSAEGRSPELTPRPSSTGFAEATAGREQSQCGNSVDAPPTLVADPTLSPSPDREDTDGQGRRRLARLDSDEPSIGRRSALARSQEVSTSEGDQWFDEGRGLYLDGAGNVDPGQFRRRR</sequence>
<dbReference type="AlphaFoldDB" id="A0A7W9GXW1"/>
<keyword evidence="3" id="KW-1185">Reference proteome</keyword>
<feature type="compositionally biased region" description="Polar residues" evidence="1">
    <location>
        <begin position="157"/>
        <end position="176"/>
    </location>
</feature>
<dbReference type="RefSeq" id="WP_184828830.1">
    <property type="nucleotide sequence ID" value="NZ_JACHMM010000001.1"/>
</dbReference>
<proteinExistence type="predicted"/>
<accession>A0A7W9GXW1</accession>
<name>A0A7W9GXW1_9ACTN</name>
<evidence type="ECO:0000313" key="2">
    <source>
        <dbReference type="EMBL" id="MBB5791784.1"/>
    </source>
</evidence>
<feature type="region of interest" description="Disordered" evidence="1">
    <location>
        <begin position="220"/>
        <end position="344"/>
    </location>
</feature>
<dbReference type="EMBL" id="JACHMM010000001">
    <property type="protein sequence ID" value="MBB5791784.1"/>
    <property type="molecule type" value="Genomic_DNA"/>
</dbReference>
<organism evidence="2 3">
    <name type="scientific">Jiangella mangrovi</name>
    <dbReference type="NCBI Taxonomy" id="1524084"/>
    <lineage>
        <taxon>Bacteria</taxon>
        <taxon>Bacillati</taxon>
        <taxon>Actinomycetota</taxon>
        <taxon>Actinomycetes</taxon>
        <taxon>Jiangellales</taxon>
        <taxon>Jiangellaceae</taxon>
        <taxon>Jiangella</taxon>
    </lineage>
</organism>
<comment type="caution">
    <text evidence="2">The sequence shown here is derived from an EMBL/GenBank/DDBJ whole genome shotgun (WGS) entry which is preliminary data.</text>
</comment>